<evidence type="ECO:0000256" key="1">
    <source>
        <dbReference type="ARBA" id="ARBA00000185"/>
    </source>
</evidence>
<dbReference type="Gene3D" id="3.30.230.10">
    <property type="match status" value="1"/>
</dbReference>
<evidence type="ECO:0000259" key="15">
    <source>
        <dbReference type="Pfam" id="PF16898"/>
    </source>
</evidence>
<dbReference type="GO" id="GO:0003918">
    <property type="term" value="F:DNA topoisomerase type II (double strand cut, ATP-hydrolyzing) activity"/>
    <property type="evidence" value="ECO:0007669"/>
    <property type="project" value="UniProtKB-EC"/>
</dbReference>
<dbReference type="GO" id="GO:0005524">
    <property type="term" value="F:ATP binding"/>
    <property type="evidence" value="ECO:0007669"/>
    <property type="project" value="UniProtKB-KW"/>
</dbReference>
<evidence type="ECO:0000259" key="12">
    <source>
        <dbReference type="Pfam" id="PF00204"/>
    </source>
</evidence>
<dbReference type="PANTHER" id="PTHR10169">
    <property type="entry name" value="DNA TOPOISOMERASE/GYRASE"/>
    <property type="match status" value="1"/>
</dbReference>
<dbReference type="InterPro" id="IPR014721">
    <property type="entry name" value="Ribsml_uS5_D2-typ_fold_subgr"/>
</dbReference>
<evidence type="ECO:0000256" key="4">
    <source>
        <dbReference type="ARBA" id="ARBA00012895"/>
    </source>
</evidence>
<dbReference type="SUPFAM" id="SSF56719">
    <property type="entry name" value="Type II DNA topoisomerase"/>
    <property type="match status" value="1"/>
</dbReference>
<evidence type="ECO:0000256" key="5">
    <source>
        <dbReference type="ARBA" id="ARBA00019635"/>
    </source>
</evidence>
<evidence type="ECO:0000256" key="8">
    <source>
        <dbReference type="ARBA" id="ARBA00023029"/>
    </source>
</evidence>
<dbReference type="SUPFAM" id="SSF55874">
    <property type="entry name" value="ATPase domain of HSP90 chaperone/DNA topoisomerase II/histidine kinase"/>
    <property type="match status" value="1"/>
</dbReference>
<dbReference type="Pfam" id="PF02518">
    <property type="entry name" value="HATPase_c"/>
    <property type="match status" value="1"/>
</dbReference>
<reference evidence="16" key="1">
    <citation type="submission" date="2020-05" db="EMBL/GenBank/DDBJ databases">
        <authorList>
            <person name="Chiriac C."/>
            <person name="Salcher M."/>
            <person name="Ghai R."/>
            <person name="Kavagutti S V."/>
        </authorList>
    </citation>
    <scope>NUCLEOTIDE SEQUENCE</scope>
</reference>
<dbReference type="PANTHER" id="PTHR10169:SF38">
    <property type="entry name" value="DNA TOPOISOMERASE 2"/>
    <property type="match status" value="1"/>
</dbReference>
<dbReference type="InterPro" id="IPR050634">
    <property type="entry name" value="DNA_Topoisomerase_II"/>
</dbReference>
<dbReference type="InterPro" id="IPR006171">
    <property type="entry name" value="TOPRIM_dom"/>
</dbReference>
<dbReference type="InterPro" id="IPR013506">
    <property type="entry name" value="Topo_IIA_bsu_dom2"/>
</dbReference>
<evidence type="ECO:0000313" key="17">
    <source>
        <dbReference type="EMBL" id="CAB4193855.1"/>
    </source>
</evidence>
<gene>
    <name evidence="17" type="ORF">UFOVP1247_226</name>
    <name evidence="16" type="ORF">UFOVP970_266</name>
</gene>
<dbReference type="GO" id="GO:0003677">
    <property type="term" value="F:DNA binding"/>
    <property type="evidence" value="ECO:0007669"/>
    <property type="project" value="UniProtKB-KW"/>
</dbReference>
<comment type="cofactor">
    <cofactor evidence="2">
        <name>Mg(2+)</name>
        <dbReference type="ChEBI" id="CHEBI:18420"/>
    </cofactor>
</comment>
<dbReference type="GO" id="GO:0000819">
    <property type="term" value="P:sister chromatid segregation"/>
    <property type="evidence" value="ECO:0007669"/>
    <property type="project" value="TreeGrafter"/>
</dbReference>
<dbReference type="Pfam" id="PF16898">
    <property type="entry name" value="TOPRIM_C"/>
    <property type="match status" value="1"/>
</dbReference>
<dbReference type="GO" id="GO:0006265">
    <property type="term" value="P:DNA topological change"/>
    <property type="evidence" value="ECO:0007669"/>
    <property type="project" value="InterPro"/>
</dbReference>
<dbReference type="SMART" id="SM00433">
    <property type="entry name" value="TOP2c"/>
    <property type="match status" value="1"/>
</dbReference>
<evidence type="ECO:0000259" key="13">
    <source>
        <dbReference type="Pfam" id="PF01751"/>
    </source>
</evidence>
<evidence type="ECO:0000256" key="10">
    <source>
        <dbReference type="ARBA" id="ARBA00023235"/>
    </source>
</evidence>
<feature type="domain" description="C-terminal associated" evidence="15">
    <location>
        <begin position="530"/>
        <end position="615"/>
    </location>
</feature>
<dbReference type="InterPro" id="IPR001241">
    <property type="entry name" value="Topo_IIA"/>
</dbReference>
<dbReference type="PRINTS" id="PR00418">
    <property type="entry name" value="TPI2FAMILY"/>
</dbReference>
<keyword evidence="6" id="KW-0547">Nucleotide-binding</keyword>
<organism evidence="16">
    <name type="scientific">uncultured Caudovirales phage</name>
    <dbReference type="NCBI Taxonomy" id="2100421"/>
    <lineage>
        <taxon>Viruses</taxon>
        <taxon>Duplodnaviria</taxon>
        <taxon>Heunggongvirae</taxon>
        <taxon>Uroviricota</taxon>
        <taxon>Caudoviricetes</taxon>
        <taxon>Peduoviridae</taxon>
        <taxon>Maltschvirus</taxon>
        <taxon>Maltschvirus maltsch</taxon>
    </lineage>
</organism>
<comment type="similarity">
    <text evidence="3">Belongs to the type II topoisomerase family.</text>
</comment>
<dbReference type="Pfam" id="PF00204">
    <property type="entry name" value="DNA_gyraseB"/>
    <property type="match status" value="1"/>
</dbReference>
<dbReference type="InterPro" id="IPR013759">
    <property type="entry name" value="Topo_IIA_B_C"/>
</dbReference>
<dbReference type="FunFam" id="3.40.50.670:FF:000001">
    <property type="entry name" value="DNA topoisomerase 2"/>
    <property type="match status" value="1"/>
</dbReference>
<evidence type="ECO:0000256" key="7">
    <source>
        <dbReference type="ARBA" id="ARBA00022840"/>
    </source>
</evidence>
<name>A0A6J5Q2G6_9CAUD</name>
<dbReference type="InterPro" id="IPR031660">
    <property type="entry name" value="TOPRIM_C"/>
</dbReference>
<evidence type="ECO:0000256" key="2">
    <source>
        <dbReference type="ARBA" id="ARBA00001946"/>
    </source>
</evidence>
<accession>A0A6J5Q2G6</accession>
<keyword evidence="7" id="KW-0067">ATP-binding</keyword>
<comment type="catalytic activity">
    <reaction evidence="1">
        <text>ATP-dependent breakage, passage and rejoining of double-stranded DNA.</text>
        <dbReference type="EC" id="5.6.2.2"/>
    </reaction>
</comment>
<keyword evidence="8" id="KW-0799">Topoisomerase</keyword>
<evidence type="ECO:0000259" key="14">
    <source>
        <dbReference type="Pfam" id="PF02518"/>
    </source>
</evidence>
<feature type="domain" description="Histidine kinase/HSP90-like ATPase" evidence="14">
    <location>
        <begin position="57"/>
        <end position="149"/>
    </location>
</feature>
<dbReference type="Gene3D" id="3.40.50.670">
    <property type="match status" value="1"/>
</dbReference>
<dbReference type="InterPro" id="IPR013760">
    <property type="entry name" value="Topo_IIA-like_dom_sf"/>
</dbReference>
<evidence type="ECO:0000256" key="9">
    <source>
        <dbReference type="ARBA" id="ARBA00023125"/>
    </source>
</evidence>
<evidence type="ECO:0000256" key="11">
    <source>
        <dbReference type="ARBA" id="ARBA00031138"/>
    </source>
</evidence>
<dbReference type="EMBL" id="LR797195">
    <property type="protein sequence ID" value="CAB4193855.1"/>
    <property type="molecule type" value="Genomic_DNA"/>
</dbReference>
<dbReference type="EC" id="5.6.2.2" evidence="4"/>
<feature type="domain" description="Toprim" evidence="13">
    <location>
        <begin position="424"/>
        <end position="520"/>
    </location>
</feature>
<protein>
    <recommendedName>
        <fullName evidence="5">DNA topoisomerase 2</fullName>
        <ecNumber evidence="4">5.6.2.2</ecNumber>
    </recommendedName>
    <alternativeName>
        <fullName evidence="11">DNA topoisomerase II</fullName>
    </alternativeName>
</protein>
<dbReference type="Pfam" id="PF01751">
    <property type="entry name" value="Toprim"/>
    <property type="match status" value="1"/>
</dbReference>
<evidence type="ECO:0000256" key="3">
    <source>
        <dbReference type="ARBA" id="ARBA00011080"/>
    </source>
</evidence>
<dbReference type="InterPro" id="IPR036890">
    <property type="entry name" value="HATPase_C_sf"/>
</dbReference>
<proteinExistence type="inferred from homology"/>
<evidence type="ECO:0000313" key="16">
    <source>
        <dbReference type="EMBL" id="CAB4175575.1"/>
    </source>
</evidence>
<dbReference type="EMBL" id="LR796916">
    <property type="protein sequence ID" value="CAB4175575.1"/>
    <property type="molecule type" value="Genomic_DNA"/>
</dbReference>
<dbReference type="SUPFAM" id="SSF54211">
    <property type="entry name" value="Ribosomal protein S5 domain 2-like"/>
    <property type="match status" value="1"/>
</dbReference>
<dbReference type="InterPro" id="IPR020568">
    <property type="entry name" value="Ribosomal_Su5_D2-typ_SF"/>
</dbReference>
<dbReference type="InterPro" id="IPR003594">
    <property type="entry name" value="HATPase_dom"/>
</dbReference>
<keyword evidence="10 16" id="KW-0413">Isomerase</keyword>
<feature type="domain" description="DNA topoisomerase type IIA subunit B" evidence="12">
    <location>
        <begin position="254"/>
        <end position="392"/>
    </location>
</feature>
<keyword evidence="9" id="KW-0238">DNA-binding</keyword>
<sequence>MAKKAIESKYQKLTDTEHVLLRPSMYIGSVAIHTGEQYLYDGEKVTIEEVNYNPGFIKLFDEIVSNSVDEHRRNPKLNEIRVTLNLDTTGITVWDNGGIPVEKHPVHKEWIPEMIFSNLKAGSNFDDSEQRTVAGTNGVGSTLTNIFSKSFSISTCDGKNRFDQTFTNNMSKRSNARINPAKRGFTEIEFFPDLERFKMKVIDEVSFKILFKRCLDLVACNNKLTLKLTKIKDSIKTDFVLKFKSFEEYIQLYSQEYFFEETKDWKIGFAKSENGFQNVSFVNSVHTKDGGTHVEYITNQLIAQLREMIKKKHRVDVKPSDIRNHIYVFIDSTVVNSFFSSQTKEKLITEIKDFGTRHEVTDKIAKLIFKSEIIQSVLDWIEKKALAQERAELRKLNKDLDKTKIPKLIDAQKKGDRGTCILGIYEGLSAVSAVRKFRDTQIIGAFPLKGKFINISEMKSSDIIKNDEAIQLMASLGLKLGEEPKGLRYGRIYIYTDADPDGSHIAATLINFFDRFWPELFDQGRIYKVMTPLVVAKKGKESLNFYTNDEFDKWVKKNKTSAWNIEYKKGLGALEDAEYEEIIRNPYLVQIKNDKDYKDSLESWFGKDSQPRKDRILENNKR</sequence>
<evidence type="ECO:0000256" key="6">
    <source>
        <dbReference type="ARBA" id="ARBA00022741"/>
    </source>
</evidence>
<dbReference type="Gene3D" id="3.30.565.10">
    <property type="entry name" value="Histidine kinase-like ATPase, C-terminal domain"/>
    <property type="match status" value="1"/>
</dbReference>